<dbReference type="PANTHER" id="PTHR30521:SF5">
    <property type="entry name" value="BLR4509 PROTEIN"/>
    <property type="match status" value="1"/>
</dbReference>
<dbReference type="InterPro" id="IPR048328">
    <property type="entry name" value="Dyp_perox_C"/>
</dbReference>
<comment type="caution">
    <text evidence="8">The sequence shown here is derived from an EMBL/GenBank/DDBJ whole genome shotgun (WGS) entry which is preliminary data.</text>
</comment>
<evidence type="ECO:0000313" key="8">
    <source>
        <dbReference type="EMBL" id="MBB5707810.1"/>
    </source>
</evidence>
<feature type="region of interest" description="Disordered" evidence="6">
    <location>
        <begin position="565"/>
        <end position="590"/>
    </location>
</feature>
<evidence type="ECO:0000313" key="9">
    <source>
        <dbReference type="Proteomes" id="UP000537161"/>
    </source>
</evidence>
<evidence type="ECO:0000259" key="7">
    <source>
        <dbReference type="Pfam" id="PF20628"/>
    </source>
</evidence>
<sequence>MAREVASKILDGINDLVIMAPIRDGFIPAYEPVTYATRLRVICEALNDVRATAREYEKVTPFADASERILSLLDFKAGIIDNGSLQLDPRLGLTARRYFYLIATFDGVWEPYMRLIWRPLGSLLDLLFSNCDGYVFAEDNSFADYIEWVRSAQVDSAVFFTTTGVTVQDQIYLRNLEKLHREQEASAGDLATLRMAVVNPGDEAAAVRAANPAEANRLALEALGVFHRLADYYPPLDARYRGGWPGEGHLLQRAVHRILEGWDYRPLLALFDLPHPSDLPPDDPRRPYAMQKLALERFRILIQWYADGDGAFPPAVQPVPDPVLDRAEVQRGILSPFAGAGTKLRRGALLLMTVGDAASGAAFVGRLLADKALSFEDEADTPCDGVFRSLGFTRSGLERLAIARTTVDAFPKEFREGLHVRAPQLGDVWDNHPRNWRLPERNWPPAPADGLPRPPVEMEEVDIALVLRHAAAADDGGARIAAEVARLAALAAEHDVALIAWEPLANHYDAEGYFRDHFDLRDNFSQPVPRVEAGSDFAQRRRSRRDEVRIGELLCGYATDRGDFAPPEIEDPLATSPNARLEAGREDRRKARDLQRDGSYLVIRKMSEDVTAFEDFLRANRHHAGGDAKALAAKLLGRHPDGPSLIDPTASDYNDFDFAQDDEGQRCPFASHVRRTNPRRVEHGRPSPRLLRRGMTYGPRLDPADPASAAAPRGLMFMAYNASIAEQYETIQRWVNGGNISGVASGNNDPLVGTAPRPDGRRVYRFELDGQVIRTEIARPFVRLEWGLYLFTPSRSALTEIAKPGRTYVEIDAPREKGGRAFLDRVAGLPPALAAAEWKRVLEDFDSKDPGEHSLTPDVYAAIRRECGGVAAVPGGIGDEAGRTPAVVAASRETILTVLKDYKHFTVETQLDRLWDTSGPIYVAEQPDDCYDDPRLQSDYRGESAGTNAIIDAYGHEDGYAHGYEAGRAVLDWLICDAEQRHAIMQAPGKPEFKMELRREYLSPALARLNAKWFGIPDGGFVEDGKDGRPARFMAPGDWDWVPATERMPLCPGDCLSPSRHAFYPQSNDVSAALARDHGQAIREAGRRFATAYFDEIGIDKVPGLISRALFALPGMTKELAARNVIGIMLGATPPTLGNLQGIVYDWLHERTLWRHQAALRRAAGDRPADYAAAKAALLQPLSASMCKRPSPELLFRTCKGAADGGPVTLPRAGDEGDIAVERGATVYLPLASATQSAIMEGAGCPGSLADGTAVVFGGERGREGAPDHACPGRKLAMGAMLGVVAALLDAGRIQAQPAGLIVRVSDW</sequence>
<dbReference type="SUPFAM" id="SSF54909">
    <property type="entry name" value="Dimeric alpha+beta barrel"/>
    <property type="match status" value="1"/>
</dbReference>
<dbReference type="InterPro" id="IPR011008">
    <property type="entry name" value="Dimeric_a/b-barrel"/>
</dbReference>
<dbReference type="InterPro" id="IPR006314">
    <property type="entry name" value="Dyp_peroxidase"/>
</dbReference>
<feature type="domain" description="Dyp-type peroxidase C-terminal" evidence="7">
    <location>
        <begin position="595"/>
        <end position="735"/>
    </location>
</feature>
<proteinExistence type="predicted"/>
<feature type="region of interest" description="Disordered" evidence="6">
    <location>
        <begin position="679"/>
        <end position="698"/>
    </location>
</feature>
<gene>
    <name evidence="8" type="ORF">FHR21_003178</name>
</gene>
<dbReference type="EMBL" id="JACIJH010000012">
    <property type="protein sequence ID" value="MBB5707810.1"/>
    <property type="molecule type" value="Genomic_DNA"/>
</dbReference>
<dbReference type="Proteomes" id="UP000537161">
    <property type="component" value="Unassembled WGS sequence"/>
</dbReference>
<evidence type="ECO:0000256" key="4">
    <source>
        <dbReference type="ARBA" id="ARBA00023002"/>
    </source>
</evidence>
<dbReference type="Pfam" id="PF20628">
    <property type="entry name" value="Dyp_perox_C"/>
    <property type="match status" value="1"/>
</dbReference>
<dbReference type="GO" id="GO:0020037">
    <property type="term" value="F:heme binding"/>
    <property type="evidence" value="ECO:0007669"/>
    <property type="project" value="InterPro"/>
</dbReference>
<comment type="cofactor">
    <cofactor evidence="1">
        <name>heme b</name>
        <dbReference type="ChEBI" id="CHEBI:60344"/>
    </cofactor>
</comment>
<accession>A0A7W9B7N1</accession>
<evidence type="ECO:0000256" key="3">
    <source>
        <dbReference type="ARBA" id="ARBA00022723"/>
    </source>
</evidence>
<evidence type="ECO:0000256" key="1">
    <source>
        <dbReference type="ARBA" id="ARBA00001970"/>
    </source>
</evidence>
<dbReference type="GO" id="GO:0004601">
    <property type="term" value="F:peroxidase activity"/>
    <property type="evidence" value="ECO:0007669"/>
    <property type="project" value="UniProtKB-KW"/>
</dbReference>
<dbReference type="RefSeq" id="WP_184100033.1">
    <property type="nucleotide sequence ID" value="NZ_JACIJH010000012.1"/>
</dbReference>
<keyword evidence="3" id="KW-0479">Metal-binding</keyword>
<dbReference type="PROSITE" id="PS51404">
    <property type="entry name" value="DYP_PEROXIDASE"/>
    <property type="match status" value="1"/>
</dbReference>
<keyword evidence="2" id="KW-0575">Peroxidase</keyword>
<name>A0A7W9B7N1_9SPHN</name>
<organism evidence="8 9">
    <name type="scientific">Sphingopyxis panaciterrulae</name>
    <dbReference type="NCBI Taxonomy" id="462372"/>
    <lineage>
        <taxon>Bacteria</taxon>
        <taxon>Pseudomonadati</taxon>
        <taxon>Pseudomonadota</taxon>
        <taxon>Alphaproteobacteria</taxon>
        <taxon>Sphingomonadales</taxon>
        <taxon>Sphingomonadaceae</taxon>
        <taxon>Sphingopyxis</taxon>
    </lineage>
</organism>
<dbReference type="PANTHER" id="PTHR30521">
    <property type="entry name" value="DEFERROCHELATASE/PEROXIDASE"/>
    <property type="match status" value="1"/>
</dbReference>
<keyword evidence="5" id="KW-0408">Iron</keyword>
<keyword evidence="9" id="KW-1185">Reference proteome</keyword>
<dbReference type="GO" id="GO:0046872">
    <property type="term" value="F:metal ion binding"/>
    <property type="evidence" value="ECO:0007669"/>
    <property type="project" value="UniProtKB-KW"/>
</dbReference>
<protein>
    <recommendedName>
        <fullName evidence="7">Dyp-type peroxidase C-terminal domain-containing protein</fullName>
    </recommendedName>
</protein>
<reference evidence="8 9" key="1">
    <citation type="submission" date="2020-08" db="EMBL/GenBank/DDBJ databases">
        <title>Genomic Encyclopedia of Type Strains, Phase IV (KMG-IV): sequencing the most valuable type-strain genomes for metagenomic binning, comparative biology and taxonomic classification.</title>
        <authorList>
            <person name="Goeker M."/>
        </authorList>
    </citation>
    <scope>NUCLEOTIDE SEQUENCE [LARGE SCALE GENOMIC DNA]</scope>
    <source>
        <strain evidence="8 9">DSM 27163</strain>
    </source>
</reference>
<evidence type="ECO:0000256" key="5">
    <source>
        <dbReference type="ARBA" id="ARBA00023004"/>
    </source>
</evidence>
<dbReference type="GO" id="GO:0005829">
    <property type="term" value="C:cytosol"/>
    <property type="evidence" value="ECO:0007669"/>
    <property type="project" value="TreeGrafter"/>
</dbReference>
<keyword evidence="4" id="KW-0560">Oxidoreductase</keyword>
<evidence type="ECO:0000256" key="2">
    <source>
        <dbReference type="ARBA" id="ARBA00022559"/>
    </source>
</evidence>
<evidence type="ECO:0000256" key="6">
    <source>
        <dbReference type="SAM" id="MobiDB-lite"/>
    </source>
</evidence>